<reference evidence="8 9" key="1">
    <citation type="submission" date="2018-12" db="EMBL/GenBank/DDBJ databases">
        <title>Sphingomonas sp. HMF7854 Genome sequencing and assembly.</title>
        <authorList>
            <person name="Cha I."/>
            <person name="Kang H."/>
            <person name="Kim H."/>
            <person name="Kang J."/>
            <person name="Joh K."/>
        </authorList>
    </citation>
    <scope>NUCLEOTIDE SEQUENCE [LARGE SCALE GENOMIC DNA]</scope>
    <source>
        <strain evidence="8 9">HMF7854</strain>
    </source>
</reference>
<dbReference type="Gene3D" id="3.40.960.10">
    <property type="entry name" value="VSR Endonuclease"/>
    <property type="match status" value="1"/>
</dbReference>
<gene>
    <name evidence="8" type="ORF">HMF7854_04275</name>
</gene>
<dbReference type="CDD" id="cd00221">
    <property type="entry name" value="Vsr"/>
    <property type="match status" value="1"/>
</dbReference>
<organism evidence="8 9">
    <name type="scientific">Sphingomonas ginkgonis</name>
    <dbReference type="NCBI Taxonomy" id="2315330"/>
    <lineage>
        <taxon>Bacteria</taxon>
        <taxon>Pseudomonadati</taxon>
        <taxon>Pseudomonadota</taxon>
        <taxon>Alphaproteobacteria</taxon>
        <taxon>Sphingomonadales</taxon>
        <taxon>Sphingomonadaceae</taxon>
        <taxon>Sphingomonas</taxon>
    </lineage>
</organism>
<keyword evidence="3" id="KW-0227">DNA damage</keyword>
<dbReference type="AlphaFoldDB" id="A0A429V8E5"/>
<dbReference type="InterPro" id="IPR004603">
    <property type="entry name" value="DNA_mismatch_endonuc_vsr"/>
</dbReference>
<evidence type="ECO:0000313" key="8">
    <source>
        <dbReference type="EMBL" id="RST30127.1"/>
    </source>
</evidence>
<dbReference type="EMBL" id="RWJF01000001">
    <property type="protein sequence ID" value="RST30127.1"/>
    <property type="molecule type" value="Genomic_DNA"/>
</dbReference>
<dbReference type="GO" id="GO:0006298">
    <property type="term" value="P:mismatch repair"/>
    <property type="evidence" value="ECO:0007669"/>
    <property type="project" value="InterPro"/>
</dbReference>
<evidence type="ECO:0000256" key="4">
    <source>
        <dbReference type="ARBA" id="ARBA00022801"/>
    </source>
</evidence>
<dbReference type="OrthoDB" id="9801520at2"/>
<evidence type="ECO:0000256" key="7">
    <source>
        <dbReference type="SAM" id="MobiDB-lite"/>
    </source>
</evidence>
<proteinExistence type="inferred from homology"/>
<name>A0A429V8E5_9SPHN</name>
<keyword evidence="2 8" id="KW-0255">Endonuclease</keyword>
<dbReference type="NCBIfam" id="TIGR00632">
    <property type="entry name" value="vsr"/>
    <property type="match status" value="1"/>
</dbReference>
<comment type="caution">
    <text evidence="8">The sequence shown here is derived from an EMBL/GenBank/DDBJ whole genome shotgun (WGS) entry which is preliminary data.</text>
</comment>
<evidence type="ECO:0000313" key="9">
    <source>
        <dbReference type="Proteomes" id="UP000274661"/>
    </source>
</evidence>
<dbReference type="Pfam" id="PF03852">
    <property type="entry name" value="Vsr"/>
    <property type="match status" value="1"/>
</dbReference>
<keyword evidence="4" id="KW-0378">Hydrolase</keyword>
<keyword evidence="9" id="KW-1185">Reference proteome</keyword>
<dbReference type="SUPFAM" id="SSF52980">
    <property type="entry name" value="Restriction endonuclease-like"/>
    <property type="match status" value="1"/>
</dbReference>
<evidence type="ECO:0000256" key="1">
    <source>
        <dbReference type="ARBA" id="ARBA00022722"/>
    </source>
</evidence>
<keyword evidence="5" id="KW-0234">DNA repair</keyword>
<dbReference type="Proteomes" id="UP000274661">
    <property type="component" value="Unassembled WGS sequence"/>
</dbReference>
<dbReference type="GO" id="GO:0016787">
    <property type="term" value="F:hydrolase activity"/>
    <property type="evidence" value="ECO:0007669"/>
    <property type="project" value="UniProtKB-KW"/>
</dbReference>
<comment type="similarity">
    <text evidence="6">Belongs to the Vsr family.</text>
</comment>
<sequence>MEAVDPSTSRRMARTRQRDNARELALRSELHRRGLRYRVHQRLLEGSRRTADIAFPRRRIAVFLDGCFWHGCPVHGTKPRNNAAWWREKIDANVARDRDTDARLAAAGWLVVRVWEHDDLGDAADRIEQVVRATSTPQHLATIRPDTGQAT</sequence>
<evidence type="ECO:0000256" key="3">
    <source>
        <dbReference type="ARBA" id="ARBA00022763"/>
    </source>
</evidence>
<feature type="compositionally biased region" description="Polar residues" evidence="7">
    <location>
        <begin position="1"/>
        <end position="10"/>
    </location>
</feature>
<evidence type="ECO:0000256" key="6">
    <source>
        <dbReference type="ARBA" id="ARBA00029466"/>
    </source>
</evidence>
<dbReference type="GO" id="GO:0004519">
    <property type="term" value="F:endonuclease activity"/>
    <property type="evidence" value="ECO:0007669"/>
    <property type="project" value="UniProtKB-KW"/>
</dbReference>
<evidence type="ECO:0000256" key="2">
    <source>
        <dbReference type="ARBA" id="ARBA00022759"/>
    </source>
</evidence>
<protein>
    <submittedName>
        <fullName evidence="8">Very short patch repair endonuclease</fullName>
    </submittedName>
</protein>
<feature type="region of interest" description="Disordered" evidence="7">
    <location>
        <begin position="1"/>
        <end position="20"/>
    </location>
</feature>
<evidence type="ECO:0000256" key="5">
    <source>
        <dbReference type="ARBA" id="ARBA00023204"/>
    </source>
</evidence>
<accession>A0A429V8E5</accession>
<keyword evidence="1" id="KW-0540">Nuclease</keyword>
<dbReference type="InterPro" id="IPR011335">
    <property type="entry name" value="Restrct_endonuc-II-like"/>
</dbReference>